<dbReference type="InterPro" id="IPR039474">
    <property type="entry name" value="POMGNT1_PANDER-like"/>
</dbReference>
<dbReference type="PANTHER" id="PTHR46396">
    <property type="entry name" value="PROTEIN O-LINKED-MANNOSE BETA-1,2-N-ACETYLGLUCOSAMINYLTRANSFERASE 1"/>
    <property type="match status" value="1"/>
</dbReference>
<dbReference type="EnsemblMetazoa" id="Aqu2.1.16072_001">
    <property type="protein sequence ID" value="Aqu2.1.16072_001"/>
    <property type="gene ID" value="Aqu2.1.16072"/>
</dbReference>
<protein>
    <recommendedName>
        <fullName evidence="17">Protein O-linked-mannose beta-1,2-N-acetylglucosaminyltransferase</fullName>
        <shortName evidence="17">POMGnT1</shortName>
        <ecNumber evidence="17">2.4.1.-</ecNumber>
    </recommendedName>
</protein>
<comment type="function">
    <text evidence="17">Participates in O-mannosyl glycosylation by catalyzing the addition of N-acetylglucosamine to O-linked mannose on glycoproteins. Catalyzes the synthesis of the GlcNAc(beta1-2)Man(alpha1-)O-Ser/Thr moiety on alpha-dystroglycan and other O-mannosylated proteins, providing the necessary basis for the addition of further carbohydrate moieties. Is specific for alpha linked terminal mannose.</text>
</comment>
<evidence type="ECO:0000256" key="2">
    <source>
        <dbReference type="ARBA" id="ARBA00004922"/>
    </source>
</evidence>
<keyword evidence="8 17" id="KW-0479">Metal-binding</keyword>
<comment type="domain">
    <text evidence="17">The stem domain mediates specific interaction with beta-linked N-acetylglucosamine moieties of O-glycosylated proteins. It also interacts with its product, N-acetyl-beta-D-glucosaminyl-(1-&gt;2)-O-alpha-D-mannosylprotein.</text>
</comment>
<name>A0A1X7TMC9_AMPQE</name>
<dbReference type="InParanoid" id="A0A1X7TMC9"/>
<dbReference type="Pfam" id="PF15711">
    <property type="entry name" value="ILEI"/>
    <property type="match status" value="1"/>
</dbReference>
<reference evidence="19" key="2">
    <citation type="submission" date="2017-05" db="UniProtKB">
        <authorList>
            <consortium name="EnsemblMetazoa"/>
        </authorList>
    </citation>
    <scope>IDENTIFICATION</scope>
</reference>
<feature type="transmembrane region" description="Helical" evidence="17">
    <location>
        <begin position="12"/>
        <end position="31"/>
    </location>
</feature>
<dbReference type="SUPFAM" id="SSF53448">
    <property type="entry name" value="Nucleotide-diphospho-sugar transferases"/>
    <property type="match status" value="1"/>
</dbReference>
<evidence type="ECO:0000256" key="8">
    <source>
        <dbReference type="ARBA" id="ARBA00022723"/>
    </source>
</evidence>
<evidence type="ECO:0000256" key="17">
    <source>
        <dbReference type="RuleBase" id="RU368119"/>
    </source>
</evidence>
<keyword evidence="9 17" id="KW-0735">Signal-anchor</keyword>
<evidence type="ECO:0000313" key="19">
    <source>
        <dbReference type="EnsemblMetazoa" id="Aqu2.1.16072_001"/>
    </source>
</evidence>
<keyword evidence="20" id="KW-1185">Reference proteome</keyword>
<keyword evidence="7 17" id="KW-0812">Transmembrane</keyword>
<comment type="pathway">
    <text evidence="2 17">Protein modification; protein glycosylation.</text>
</comment>
<evidence type="ECO:0000256" key="9">
    <source>
        <dbReference type="ARBA" id="ARBA00022968"/>
    </source>
</evidence>
<keyword evidence="4" id="KW-0597">Phosphoprotein</keyword>
<evidence type="ECO:0000256" key="11">
    <source>
        <dbReference type="ARBA" id="ARBA00023034"/>
    </source>
</evidence>
<accession>A0A1X7TMC9</accession>
<dbReference type="GO" id="GO:0047223">
    <property type="term" value="F:beta-1,3-galactosyl-O-glycosyl-glycoprotein beta-1,3-N-acetylglucosaminyltransferase activity"/>
    <property type="evidence" value="ECO:0007669"/>
    <property type="project" value="TreeGrafter"/>
</dbReference>
<dbReference type="InterPro" id="IPR029044">
    <property type="entry name" value="Nucleotide-diphossugar_trans"/>
</dbReference>
<dbReference type="Pfam" id="PF03071">
    <property type="entry name" value="GNT-I"/>
    <property type="match status" value="1"/>
</dbReference>
<evidence type="ECO:0000256" key="14">
    <source>
        <dbReference type="ARBA" id="ARBA00023211"/>
    </source>
</evidence>
<dbReference type="UniPathway" id="UPA00378"/>
<evidence type="ECO:0000256" key="16">
    <source>
        <dbReference type="ARBA" id="ARBA00049045"/>
    </source>
</evidence>
<dbReference type="EC" id="2.4.1.-" evidence="17"/>
<dbReference type="PANTHER" id="PTHR46396:SF1">
    <property type="entry name" value="PROTEIN O-LINKED-MANNOSE BETA-1,2-N-ACETYLGLUCOSAMINYLTRANSFERASE 1"/>
    <property type="match status" value="1"/>
</dbReference>
<comment type="similarity">
    <text evidence="3 17">Belongs to the glycosyltransferase 13 family.</text>
</comment>
<evidence type="ECO:0000256" key="6">
    <source>
        <dbReference type="ARBA" id="ARBA00022679"/>
    </source>
</evidence>
<keyword evidence="13" id="KW-1015">Disulfide bond</keyword>
<evidence type="ECO:0000256" key="15">
    <source>
        <dbReference type="ARBA" id="ARBA00046887"/>
    </source>
</evidence>
<keyword evidence="5 17" id="KW-0328">Glycosyltransferase</keyword>
<dbReference type="GO" id="GO:0030145">
    <property type="term" value="F:manganese ion binding"/>
    <property type="evidence" value="ECO:0007669"/>
    <property type="project" value="UniProtKB-UniRule"/>
</dbReference>
<feature type="domain" description="ILEI/PANDER" evidence="18">
    <location>
        <begin position="77"/>
        <end position="166"/>
    </location>
</feature>
<evidence type="ECO:0000256" key="3">
    <source>
        <dbReference type="ARBA" id="ARBA00006492"/>
    </source>
</evidence>
<organism evidence="19">
    <name type="scientific">Amphimedon queenslandica</name>
    <name type="common">Sponge</name>
    <dbReference type="NCBI Taxonomy" id="400682"/>
    <lineage>
        <taxon>Eukaryota</taxon>
        <taxon>Metazoa</taxon>
        <taxon>Porifera</taxon>
        <taxon>Demospongiae</taxon>
        <taxon>Heteroscleromorpha</taxon>
        <taxon>Haplosclerida</taxon>
        <taxon>Niphatidae</taxon>
        <taxon>Amphimedon</taxon>
    </lineage>
</organism>
<dbReference type="PROSITE" id="PS52031">
    <property type="entry name" value="GG_LECTIN"/>
    <property type="match status" value="1"/>
</dbReference>
<comment type="cofactor">
    <cofactor evidence="17">
        <name>Mn(2+)</name>
        <dbReference type="ChEBI" id="CHEBI:29035"/>
    </cofactor>
    <text evidence="17">The manganese ion interacts primarily with the substrate UDP-N-acetylglucosamine.</text>
</comment>
<evidence type="ECO:0000256" key="10">
    <source>
        <dbReference type="ARBA" id="ARBA00022989"/>
    </source>
</evidence>
<proteinExistence type="inferred from homology"/>
<comment type="subunit">
    <text evidence="15">Interacts with DAG1 (via O-linked mannose moiety). Interacts (via transmembrane domain) with FKTN; the interaction is direct and is required for normal location in Golgi membranes.</text>
</comment>
<keyword evidence="10 17" id="KW-1133">Transmembrane helix</keyword>
<dbReference type="InterPro" id="IPR052463">
    <property type="entry name" value="O-linked_mannose_GnT"/>
</dbReference>
<evidence type="ECO:0000256" key="13">
    <source>
        <dbReference type="ARBA" id="ARBA00023157"/>
    </source>
</evidence>
<dbReference type="GO" id="GO:0016266">
    <property type="term" value="P:protein O-linked glycosylation via N-acetyl-galactosamine"/>
    <property type="evidence" value="ECO:0007669"/>
    <property type="project" value="TreeGrafter"/>
</dbReference>
<keyword evidence="12 17" id="KW-0472">Membrane</keyword>
<dbReference type="KEGG" id="aqu:100642076"/>
<evidence type="ECO:0000256" key="1">
    <source>
        <dbReference type="ARBA" id="ARBA00004323"/>
    </source>
</evidence>
<reference evidence="20" key="1">
    <citation type="journal article" date="2010" name="Nature">
        <title>The Amphimedon queenslandica genome and the evolution of animal complexity.</title>
        <authorList>
            <person name="Srivastava M."/>
            <person name="Simakov O."/>
            <person name="Chapman J."/>
            <person name="Fahey B."/>
            <person name="Gauthier M.E."/>
            <person name="Mitros T."/>
            <person name="Richards G.S."/>
            <person name="Conaco C."/>
            <person name="Dacre M."/>
            <person name="Hellsten U."/>
            <person name="Larroux C."/>
            <person name="Putnam N.H."/>
            <person name="Stanke M."/>
            <person name="Adamska M."/>
            <person name="Darling A."/>
            <person name="Degnan S.M."/>
            <person name="Oakley T.H."/>
            <person name="Plachetzki D.C."/>
            <person name="Zhai Y."/>
            <person name="Adamski M."/>
            <person name="Calcino A."/>
            <person name="Cummins S.F."/>
            <person name="Goodstein D.M."/>
            <person name="Harris C."/>
            <person name="Jackson D.J."/>
            <person name="Leys S.P."/>
            <person name="Shu S."/>
            <person name="Woodcroft B.J."/>
            <person name="Vervoort M."/>
            <person name="Kosik K.S."/>
            <person name="Manning G."/>
            <person name="Degnan B.M."/>
            <person name="Rokhsar D.S."/>
        </authorList>
    </citation>
    <scope>NUCLEOTIDE SEQUENCE [LARGE SCALE GENOMIC DNA]</scope>
</reference>
<dbReference type="Gene3D" id="3.90.550.10">
    <property type="entry name" value="Spore Coat Polysaccharide Biosynthesis Protein SpsA, Chain A"/>
    <property type="match status" value="1"/>
</dbReference>
<keyword evidence="6" id="KW-0808">Transferase</keyword>
<dbReference type="InterPro" id="IPR039477">
    <property type="entry name" value="ILEI/PANDER_dom"/>
</dbReference>
<evidence type="ECO:0000259" key="18">
    <source>
        <dbReference type="Pfam" id="PF15711"/>
    </source>
</evidence>
<evidence type="ECO:0000256" key="4">
    <source>
        <dbReference type="ARBA" id="ARBA00022553"/>
    </source>
</evidence>
<dbReference type="eggNOG" id="ENOG502QSG3">
    <property type="taxonomic scope" value="Eukaryota"/>
</dbReference>
<dbReference type="EnsemblMetazoa" id="XM_020003207.1">
    <property type="protein sequence ID" value="XP_019858766.1"/>
    <property type="gene ID" value="LOC100642076"/>
</dbReference>
<evidence type="ECO:0000256" key="12">
    <source>
        <dbReference type="ARBA" id="ARBA00023136"/>
    </source>
</evidence>
<dbReference type="OrthoDB" id="440755at2759"/>
<dbReference type="Proteomes" id="UP000007879">
    <property type="component" value="Unassembled WGS sequence"/>
</dbReference>
<keyword evidence="11 17" id="KW-0333">Golgi apparatus</keyword>
<dbReference type="GO" id="GO:0000139">
    <property type="term" value="C:Golgi membrane"/>
    <property type="evidence" value="ECO:0007669"/>
    <property type="project" value="UniProtKB-SubCell"/>
</dbReference>
<comment type="subcellular location">
    <subcellularLocation>
        <location evidence="1 17">Golgi apparatus membrane</location>
        <topology evidence="1 17">Single-pass type II membrane protein</topology>
    </subcellularLocation>
</comment>
<comment type="catalytic activity">
    <reaction evidence="16 17">
        <text>3-O-(alpha-D-mannosyl)-L-threonyl-[protein] + UDP-N-acetyl-alpha-D-glucosamine = 3-O-(N-acetyl-beta-D-glucosaminyl-(1-&gt;2)-alpha-D-mannosyl)-L-threonyl-[protein] + UDP + H(+)</text>
        <dbReference type="Rhea" id="RHEA:54128"/>
        <dbReference type="Rhea" id="RHEA-COMP:13547"/>
        <dbReference type="Rhea" id="RHEA-COMP:13802"/>
        <dbReference type="ChEBI" id="CHEBI:15378"/>
        <dbReference type="ChEBI" id="CHEBI:57705"/>
        <dbReference type="ChEBI" id="CHEBI:58223"/>
        <dbReference type="ChEBI" id="CHEBI:137323"/>
        <dbReference type="ChEBI" id="CHEBI:138067"/>
    </reaction>
</comment>
<sequence>MARMRCTQTIWIGFVVLMFLLNIIFIIDLTLHHSSKVPIKLVHEGPSKYITIKLVSSREMALISVDGESVYTAEAKRGMHIVVLNEMTGSVMASRVFDTYIPGGDDNLPAFLESLANGRIVCFTILDEGTFSLKDQAKDAIEKLGSRLVKSLKWRYTWGFVTIKGDRTLAEDIGRSDSLGTWGPQLNMHVNVPVFNGEGTHSIKCMWPDTPANKRRRVFCSKYEGYKDLCHCSKPSSISEGVPLAGNEVANLPVTIIASNRPQYLYRMLNTLLATPGSNASLTNVYIDGFYQEPADVAILFGVRYFHHEPISQKNGRIAQHYKASLMKTFETHPEAKFTIILEEDLDVAPDFFMYFSETKHLLEEDPSLYCISAWNDQGYVHSCNDPAMLYRIETMPGLGWLLSRKLFKEELEPQWPSPDKLWDWDMWMRTDFIRKDRECVIPDVSRTYHFGASGLNMNPYFQTTYFQKHAINTLENVVLRNVNRLKKDNYEEDVKKLMESAIPLDHSKDPCKKDFVPDTEGKVYVMYMSMIKRNDYDTWMYLAKCFKLWDLDARGFHKGLWRIWLKKNQILVVGVPFSAYSKFKPHNVVPIKKEKKKDR</sequence>
<evidence type="ECO:0000313" key="20">
    <source>
        <dbReference type="Proteomes" id="UP000007879"/>
    </source>
</evidence>
<dbReference type="AlphaFoldDB" id="A0A1X7TMC9"/>
<dbReference type="CDD" id="cd13937">
    <property type="entry name" value="PANDER_GnT-1_2_like"/>
    <property type="match status" value="1"/>
</dbReference>
<evidence type="ECO:0000256" key="5">
    <source>
        <dbReference type="ARBA" id="ARBA00022676"/>
    </source>
</evidence>
<keyword evidence="14 17" id="KW-0464">Manganese</keyword>
<dbReference type="InterPro" id="IPR004139">
    <property type="entry name" value="Glyco_trans_13"/>
</dbReference>
<gene>
    <name evidence="19" type="primary">100642076</name>
</gene>
<dbReference type="STRING" id="400682.A0A1X7TMC9"/>
<evidence type="ECO:0000256" key="7">
    <source>
        <dbReference type="ARBA" id="ARBA00022692"/>
    </source>
</evidence>
<dbReference type="FunFam" id="3.90.550.10:FF:000252">
    <property type="entry name" value="Protein O-linked-mannose beta-1,2-N-acetylglucosaminyltransferase 1"/>
    <property type="match status" value="1"/>
</dbReference>